<dbReference type="EMBL" id="JAHOPC010000001">
    <property type="protein sequence ID" value="MBU8864863.1"/>
    <property type="molecule type" value="Genomic_DNA"/>
</dbReference>
<reference evidence="1 2" key="1">
    <citation type="submission" date="2021-06" db="EMBL/GenBank/DDBJ databases">
        <authorList>
            <person name="Jeong J.W."/>
        </authorList>
    </citation>
    <scope>NUCLEOTIDE SEQUENCE [LARGE SCALE GENOMIC DNA]</scope>
    <source>
        <strain evidence="1 2">MMS21-TAE1-1</strain>
    </source>
</reference>
<evidence type="ECO:0000313" key="1">
    <source>
        <dbReference type="EMBL" id="MBU8864863.1"/>
    </source>
</evidence>
<protein>
    <recommendedName>
        <fullName evidence="3">VOC family protein</fullName>
    </recommendedName>
</protein>
<proteinExistence type="predicted"/>
<dbReference type="RefSeq" id="WP_216921636.1">
    <property type="nucleotide sequence ID" value="NZ_JAHOPC010000001.1"/>
</dbReference>
<sequence>MLRARPIHFTSRPEQWAELLEALGLVSTFEDKDWFEFDAGSGRLALRRVQHDAAAHDPAGPQDGTTVFGVEVGGLEEFARRTQEDGTIAELTEASHGQTVQVTARDGFTFLADPAQRAADGTWATSDKADPALAVVATWVSPGVDDSAQELRNIGARPRSSDDESATFTTKNGGILRVIHGAAAESGDLAFEYDGDLDPLLLKLHEAGIEARISEGVLYVANPDAVGGSAPASIVVERTPDVRNQT</sequence>
<name>A0ABS6I248_9MICC</name>
<accession>A0ABS6I248</accession>
<comment type="caution">
    <text evidence="1">The sequence shown here is derived from an EMBL/GenBank/DDBJ whole genome shotgun (WGS) entry which is preliminary data.</text>
</comment>
<keyword evidence="2" id="KW-1185">Reference proteome</keyword>
<organism evidence="1 2">
    <name type="scientific">Paenarthrobacter aromaticivorans</name>
    <dbReference type="NCBI Taxonomy" id="2849150"/>
    <lineage>
        <taxon>Bacteria</taxon>
        <taxon>Bacillati</taxon>
        <taxon>Actinomycetota</taxon>
        <taxon>Actinomycetes</taxon>
        <taxon>Micrococcales</taxon>
        <taxon>Micrococcaceae</taxon>
        <taxon>Paenarthrobacter</taxon>
    </lineage>
</organism>
<dbReference type="Proteomes" id="UP000824166">
    <property type="component" value="Unassembled WGS sequence"/>
</dbReference>
<evidence type="ECO:0008006" key="3">
    <source>
        <dbReference type="Google" id="ProtNLM"/>
    </source>
</evidence>
<evidence type="ECO:0000313" key="2">
    <source>
        <dbReference type="Proteomes" id="UP000824166"/>
    </source>
</evidence>
<gene>
    <name evidence="1" type="ORF">KSW38_00950</name>
</gene>